<evidence type="ECO:0008006" key="4">
    <source>
        <dbReference type="Google" id="ProtNLM"/>
    </source>
</evidence>
<accession>A0ABT5K4R7</accession>
<keyword evidence="1" id="KW-1133">Transmembrane helix</keyword>
<evidence type="ECO:0000313" key="3">
    <source>
        <dbReference type="Proteomes" id="UP001221208"/>
    </source>
</evidence>
<reference evidence="2 3" key="1">
    <citation type="submission" date="2022-10" db="EMBL/GenBank/DDBJ databases">
        <title>Janthinobacterium sp. hw3 Genome sequencing.</title>
        <authorList>
            <person name="Park S."/>
        </authorList>
    </citation>
    <scope>NUCLEOTIDE SEQUENCE [LARGE SCALE GENOMIC DNA]</scope>
    <source>
        <strain evidence="3">hw3</strain>
    </source>
</reference>
<sequence length="197" mass="20706">MNPVHPRQRGIALPVMLIMLAVLLVSSIYLLKASMSTTLMSANLAYDASLSKAADLGLLTGFQWLKDTAAANKGQLDNSFADAAYVATLDTTQSVANPGFWVGSKVIDDRANSGNRIEYVIHRMCALSGAYDKAANTCMQTAPNTAIVNNTVALGDSLASDSTSLAGAPQVHYIVTARIFGVRGGNVVNQLVVMIGA</sequence>
<comment type="caution">
    <text evidence="2">The sequence shown here is derived from an EMBL/GenBank/DDBJ whole genome shotgun (WGS) entry which is preliminary data.</text>
</comment>
<feature type="transmembrane region" description="Helical" evidence="1">
    <location>
        <begin position="12"/>
        <end position="31"/>
    </location>
</feature>
<name>A0ABT5K4R7_9BURK</name>
<organism evidence="2 3">
    <name type="scientific">Janthinobacterium fluminis</name>
    <dbReference type="NCBI Taxonomy" id="2987524"/>
    <lineage>
        <taxon>Bacteria</taxon>
        <taxon>Pseudomonadati</taxon>
        <taxon>Pseudomonadota</taxon>
        <taxon>Betaproteobacteria</taxon>
        <taxon>Burkholderiales</taxon>
        <taxon>Oxalobacteraceae</taxon>
        <taxon>Janthinobacterium</taxon>
    </lineage>
</organism>
<keyword evidence="1" id="KW-0812">Transmembrane</keyword>
<keyword evidence="1" id="KW-0472">Membrane</keyword>
<dbReference type="RefSeq" id="WP_273673497.1">
    <property type="nucleotide sequence ID" value="NZ_JAQQXR010000009.1"/>
</dbReference>
<gene>
    <name evidence="2" type="ORF">OIK44_20550</name>
</gene>
<evidence type="ECO:0000313" key="2">
    <source>
        <dbReference type="EMBL" id="MDC8759983.1"/>
    </source>
</evidence>
<proteinExistence type="predicted"/>
<evidence type="ECO:0000256" key="1">
    <source>
        <dbReference type="SAM" id="Phobius"/>
    </source>
</evidence>
<dbReference type="EMBL" id="JAQQXR010000009">
    <property type="protein sequence ID" value="MDC8759983.1"/>
    <property type="molecule type" value="Genomic_DNA"/>
</dbReference>
<protein>
    <recommendedName>
        <fullName evidence="4">Tfp pilus assembly protein PilX</fullName>
    </recommendedName>
</protein>
<dbReference type="Proteomes" id="UP001221208">
    <property type="component" value="Unassembled WGS sequence"/>
</dbReference>
<keyword evidence="3" id="KW-1185">Reference proteome</keyword>